<dbReference type="KEGG" id="pwn:QNH46_03525"/>
<reference evidence="4" key="1">
    <citation type="submission" date="2023-05" db="EMBL/GenBank/DDBJ databases">
        <title>Comparative genomics of Bacillaceae isolates and their secondary metabolite potential.</title>
        <authorList>
            <person name="Song L."/>
            <person name="Nielsen L.J."/>
            <person name="Mohite O."/>
            <person name="Xu X."/>
            <person name="Weber T."/>
            <person name="Kovacs A.T."/>
        </authorList>
    </citation>
    <scope>NUCLEOTIDE SEQUENCE</scope>
    <source>
        <strain evidence="4">B2_4</strain>
    </source>
</reference>
<dbReference type="Proteomes" id="UP001177943">
    <property type="component" value="Chromosome"/>
</dbReference>
<dbReference type="EMBL" id="CP126084">
    <property type="protein sequence ID" value="WHX49764.1"/>
    <property type="molecule type" value="Genomic_DNA"/>
</dbReference>
<name>A0AA95L1E1_9BACL</name>
<sequence>MGISNWHERPPSKVKKRRWPFHSAFPEVIYIPAVKNASDEIKATSDNIKTLTTLYKEVIHSLEEYTEAETKTKALQDKINQHDNEKINYFESEIQSFLTDVTSTKVNFKVNVQPLAEFVSTSVNPLFNYNGIETELDFQGNGVQRTFIVSILKGFRKYKSKYATETKEQALFRRQLIIAIEEPELYLHPQIARIFKDTLYSLADDNYFQVIATSHSPNFIDLSKPNRTLAKVSLNSDKIVCIHQVDSDIYGLPDDEKSRFQALLKFNPHVNEAFFADQVILVEGDTEVVTLRLIGEKLAQEGYLDLDVFNRTTVVNCSGKPTMYVVMNVLNNFGVKYTVIHDFDITEVNAKGDRRSPAALKAVLTINHKLEYLAGLRNNGRFVFQHTFEAEMPHDYEKGSSKSFSAYEYINPKSIGELPLGLIDIIKSAFGLELSTPLDHSNNTLLPRYERASWTELNQAISEWEEPKVEEFVRCYWTE</sequence>
<dbReference type="AlphaFoldDB" id="A0AA95L1E1"/>
<dbReference type="InterPro" id="IPR027417">
    <property type="entry name" value="P-loop_NTPase"/>
</dbReference>
<keyword evidence="1" id="KW-0175">Coiled coil</keyword>
<dbReference type="RefSeq" id="WP_283926949.1">
    <property type="nucleotide sequence ID" value="NZ_CP126084.1"/>
</dbReference>
<evidence type="ECO:0000256" key="1">
    <source>
        <dbReference type="SAM" id="Coils"/>
    </source>
</evidence>
<dbReference type="PANTHER" id="PTHR43581">
    <property type="entry name" value="ATP/GTP PHOSPHATASE"/>
    <property type="match status" value="1"/>
</dbReference>
<dbReference type="Pfam" id="PF13175">
    <property type="entry name" value="AAA_15"/>
    <property type="match status" value="1"/>
</dbReference>
<dbReference type="PANTHER" id="PTHR43581:SF2">
    <property type="entry name" value="EXCINUCLEASE ATPASE SUBUNIT"/>
    <property type="match status" value="1"/>
</dbReference>
<proteinExistence type="predicted"/>
<dbReference type="InterPro" id="IPR041685">
    <property type="entry name" value="AAA_GajA/Old/RecF-like"/>
</dbReference>
<evidence type="ECO:0000259" key="3">
    <source>
        <dbReference type="Pfam" id="PF20469"/>
    </source>
</evidence>
<protein>
    <submittedName>
        <fullName evidence="4">AAA family ATPase</fullName>
    </submittedName>
</protein>
<evidence type="ECO:0000313" key="4">
    <source>
        <dbReference type="EMBL" id="WHX49764.1"/>
    </source>
</evidence>
<dbReference type="Pfam" id="PF20469">
    <property type="entry name" value="OLD-like_TOPRIM"/>
    <property type="match status" value="1"/>
</dbReference>
<dbReference type="InterPro" id="IPR051396">
    <property type="entry name" value="Bact_Antivir_Def_Nuclease"/>
</dbReference>
<dbReference type="Gene3D" id="3.40.50.300">
    <property type="entry name" value="P-loop containing nucleotide triphosphate hydrolases"/>
    <property type="match status" value="1"/>
</dbReference>
<organism evidence="4 5">
    <name type="scientific">Paenibacillus woosongensis</name>
    <dbReference type="NCBI Taxonomy" id="307580"/>
    <lineage>
        <taxon>Bacteria</taxon>
        <taxon>Bacillati</taxon>
        <taxon>Bacillota</taxon>
        <taxon>Bacilli</taxon>
        <taxon>Bacillales</taxon>
        <taxon>Paenibacillaceae</taxon>
        <taxon>Paenibacillus</taxon>
    </lineage>
</organism>
<dbReference type="CDD" id="cd01026">
    <property type="entry name" value="TOPRIM_OLD"/>
    <property type="match status" value="1"/>
</dbReference>
<feature type="domain" description="Endonuclease GajA/Old nuclease/RecF-like AAA" evidence="2">
    <location>
        <begin position="23"/>
        <end position="220"/>
    </location>
</feature>
<feature type="coiled-coil region" evidence="1">
    <location>
        <begin position="34"/>
        <end position="85"/>
    </location>
</feature>
<evidence type="ECO:0000259" key="2">
    <source>
        <dbReference type="Pfam" id="PF13175"/>
    </source>
</evidence>
<evidence type="ECO:0000313" key="5">
    <source>
        <dbReference type="Proteomes" id="UP001177943"/>
    </source>
</evidence>
<accession>A0AA95L1E1</accession>
<dbReference type="InterPro" id="IPR034139">
    <property type="entry name" value="TOPRIM_OLD"/>
</dbReference>
<dbReference type="SUPFAM" id="SSF52540">
    <property type="entry name" value="P-loop containing nucleoside triphosphate hydrolases"/>
    <property type="match status" value="1"/>
</dbReference>
<feature type="domain" description="OLD protein-like TOPRIM" evidence="3">
    <location>
        <begin position="274"/>
        <end position="344"/>
    </location>
</feature>
<gene>
    <name evidence="4" type="ORF">QNH46_03525</name>
</gene>